<evidence type="ECO:0000313" key="2">
    <source>
        <dbReference type="Proteomes" id="UP001652621"/>
    </source>
</evidence>
<dbReference type="AlphaFoldDB" id="A0A1I8NKN3"/>
<sequence length="134" mass="15455">MALRLNLKKLSNDIVKPMMLTKTISRNRSNLTPMAGWLEKPRSLLFHPKNIIKHAEVIPIGIITLVGFTCEVLWTIRVALTRDDVKFLNDKFACEQIETRHGPLYPAPIRKFKVYNQKYEMPRGLIEAIQTPAE</sequence>
<name>A0A1I8NKN3_MUSDO</name>
<reference evidence="1" key="1">
    <citation type="submission" date="2020-05" db="UniProtKB">
        <authorList>
            <consortium name="EnsemblMetazoa"/>
        </authorList>
    </citation>
    <scope>IDENTIFICATION</scope>
    <source>
        <strain evidence="1">Aabys</strain>
    </source>
</reference>
<dbReference type="OrthoDB" id="7988943at2759"/>
<accession>A0A1I8NKN3</accession>
<organism evidence="1">
    <name type="scientific">Musca domestica</name>
    <name type="common">House fly</name>
    <dbReference type="NCBI Taxonomy" id="7370"/>
    <lineage>
        <taxon>Eukaryota</taxon>
        <taxon>Metazoa</taxon>
        <taxon>Ecdysozoa</taxon>
        <taxon>Arthropoda</taxon>
        <taxon>Hexapoda</taxon>
        <taxon>Insecta</taxon>
        <taxon>Pterygota</taxon>
        <taxon>Neoptera</taxon>
        <taxon>Endopterygota</taxon>
        <taxon>Diptera</taxon>
        <taxon>Brachycera</taxon>
        <taxon>Muscomorpha</taxon>
        <taxon>Muscoidea</taxon>
        <taxon>Muscidae</taxon>
        <taxon>Musca</taxon>
    </lineage>
</organism>
<dbReference type="EnsemblMetazoa" id="MDOA016711-RA">
    <property type="protein sequence ID" value="MDOA016711-PA"/>
    <property type="gene ID" value="MDOA016711"/>
</dbReference>
<dbReference type="KEGG" id="mde:105261595"/>
<evidence type="ECO:0000313" key="3">
    <source>
        <dbReference type="RefSeq" id="XP_011291076.1"/>
    </source>
</evidence>
<gene>
    <name evidence="1" type="primary">105261595</name>
    <name evidence="3" type="synonym">LOC105261595</name>
</gene>
<dbReference type="GeneID" id="105261595"/>
<keyword evidence="2" id="KW-1185">Reference proteome</keyword>
<protein>
    <submittedName>
        <fullName evidence="3">Uncharacterized protein LOC105261595</fullName>
    </submittedName>
</protein>
<dbReference type="VEuPathDB" id="VectorBase:MDOA016711"/>
<dbReference type="VEuPathDB" id="VectorBase:MDOMA2_013279"/>
<dbReference type="Proteomes" id="UP001652621">
    <property type="component" value="Unplaced"/>
</dbReference>
<evidence type="ECO:0000313" key="1">
    <source>
        <dbReference type="EnsemblMetazoa" id="MDOA016711-PA"/>
    </source>
</evidence>
<dbReference type="RefSeq" id="XP_011291076.1">
    <property type="nucleotide sequence ID" value="XM_011292774.2"/>
</dbReference>
<proteinExistence type="predicted"/>
<reference evidence="3" key="2">
    <citation type="submission" date="2025-04" db="UniProtKB">
        <authorList>
            <consortium name="RefSeq"/>
        </authorList>
    </citation>
    <scope>IDENTIFICATION</scope>
    <source>
        <strain evidence="3">Aabys</strain>
    </source>
</reference>